<dbReference type="PANTHER" id="PTHR35603">
    <property type="match status" value="1"/>
</dbReference>
<feature type="compositionally biased region" description="Basic and acidic residues" evidence="3">
    <location>
        <begin position="14"/>
        <end position="25"/>
    </location>
</feature>
<keyword evidence="2" id="KW-0472">Membrane</keyword>
<protein>
    <recommendedName>
        <fullName evidence="4">Glycine zipper 2TM domain-containing protein</fullName>
    </recommendedName>
</protein>
<proteinExistence type="predicted"/>
<sequence length="304" mass="35686">MEEFVELGFEGLDKATDKYHDRVYDHMPAVPRPGSKKEQQQQQRDQHRENQENEQYPRDQYNQRDQDSRYSSQHPDKGYSHHRSGPPTNGNYYEDDPEMYAPDGQREYESRYGDDRYDDEEHGEYRAPGPGMQVSRGRDEYNNTRSLQVAPYQEPQRGYDSGNRGRPAPERRGSSWSPPRSERHDRKERDSRRPRSRSRSQSRSKDKQHRMLAMVGGAIVGGLAGNQAGKGKKYDTVATIVGAIAGGVGAKEVSEFWDGRQKKKERREEEWENEYGDDERKSNRRRSDSRGRDDRYDRDDRRRY</sequence>
<dbReference type="Proteomes" id="UP000800038">
    <property type="component" value="Unassembled WGS sequence"/>
</dbReference>
<feature type="compositionally biased region" description="Basic and acidic residues" evidence="3">
    <location>
        <begin position="35"/>
        <end position="79"/>
    </location>
</feature>
<dbReference type="GO" id="GO:0019867">
    <property type="term" value="C:outer membrane"/>
    <property type="evidence" value="ECO:0007669"/>
    <property type="project" value="InterPro"/>
</dbReference>
<accession>A0A6A5S7E9</accession>
<dbReference type="Pfam" id="PF05433">
    <property type="entry name" value="Rick_17kDa_Anti"/>
    <property type="match status" value="1"/>
</dbReference>
<dbReference type="EMBL" id="ML976284">
    <property type="protein sequence ID" value="KAF1935328.1"/>
    <property type="molecule type" value="Genomic_DNA"/>
</dbReference>
<feature type="domain" description="Glycine zipper 2TM" evidence="4">
    <location>
        <begin position="215"/>
        <end position="253"/>
    </location>
</feature>
<evidence type="ECO:0000256" key="1">
    <source>
        <dbReference type="ARBA" id="ARBA00004370"/>
    </source>
</evidence>
<comment type="subcellular location">
    <subcellularLocation>
        <location evidence="1">Membrane</location>
    </subcellularLocation>
</comment>
<feature type="compositionally biased region" description="Basic residues" evidence="3">
    <location>
        <begin position="194"/>
        <end position="210"/>
    </location>
</feature>
<gene>
    <name evidence="5" type="ORF">EJ02DRAFT_516509</name>
</gene>
<evidence type="ECO:0000313" key="6">
    <source>
        <dbReference type="Proteomes" id="UP000800038"/>
    </source>
</evidence>
<dbReference type="InterPro" id="IPR008816">
    <property type="entry name" value="Gly_zipper_2TM_dom"/>
</dbReference>
<organism evidence="5 6">
    <name type="scientific">Clathrospora elynae</name>
    <dbReference type="NCBI Taxonomy" id="706981"/>
    <lineage>
        <taxon>Eukaryota</taxon>
        <taxon>Fungi</taxon>
        <taxon>Dikarya</taxon>
        <taxon>Ascomycota</taxon>
        <taxon>Pezizomycotina</taxon>
        <taxon>Dothideomycetes</taxon>
        <taxon>Pleosporomycetidae</taxon>
        <taxon>Pleosporales</taxon>
        <taxon>Diademaceae</taxon>
        <taxon>Clathrospora</taxon>
    </lineage>
</organism>
<feature type="compositionally biased region" description="Basic and acidic residues" evidence="3">
    <location>
        <begin position="104"/>
        <end position="115"/>
    </location>
</feature>
<evidence type="ECO:0000313" key="5">
    <source>
        <dbReference type="EMBL" id="KAF1935328.1"/>
    </source>
</evidence>
<feature type="region of interest" description="Disordered" evidence="3">
    <location>
        <begin position="14"/>
        <end position="213"/>
    </location>
</feature>
<feature type="compositionally biased region" description="Basic and acidic residues" evidence="3">
    <location>
        <begin position="278"/>
        <end position="304"/>
    </location>
</feature>
<name>A0A6A5S7E9_9PLEO</name>
<feature type="region of interest" description="Disordered" evidence="3">
    <location>
        <begin position="248"/>
        <end position="304"/>
    </location>
</feature>
<feature type="compositionally biased region" description="Basic and acidic residues" evidence="3">
    <location>
        <begin position="180"/>
        <end position="193"/>
    </location>
</feature>
<keyword evidence="6" id="KW-1185">Reference proteome</keyword>
<evidence type="ECO:0000256" key="2">
    <source>
        <dbReference type="ARBA" id="ARBA00023136"/>
    </source>
</evidence>
<dbReference type="PANTHER" id="PTHR35603:SF2">
    <property type="entry name" value="OUTER MEMBRANE LIPOPROTEIN"/>
    <property type="match status" value="1"/>
</dbReference>
<dbReference type="AlphaFoldDB" id="A0A6A5S7E9"/>
<dbReference type="OrthoDB" id="3801381at2759"/>
<dbReference type="InterPro" id="IPR051407">
    <property type="entry name" value="Bact_OM_lipoprot/Surf_antigen"/>
</dbReference>
<evidence type="ECO:0000259" key="4">
    <source>
        <dbReference type="Pfam" id="PF05433"/>
    </source>
</evidence>
<reference evidence="5" key="1">
    <citation type="journal article" date="2020" name="Stud. Mycol.">
        <title>101 Dothideomycetes genomes: a test case for predicting lifestyles and emergence of pathogens.</title>
        <authorList>
            <person name="Haridas S."/>
            <person name="Albert R."/>
            <person name="Binder M."/>
            <person name="Bloem J."/>
            <person name="Labutti K."/>
            <person name="Salamov A."/>
            <person name="Andreopoulos B."/>
            <person name="Baker S."/>
            <person name="Barry K."/>
            <person name="Bills G."/>
            <person name="Bluhm B."/>
            <person name="Cannon C."/>
            <person name="Castanera R."/>
            <person name="Culley D."/>
            <person name="Daum C."/>
            <person name="Ezra D."/>
            <person name="Gonzalez J."/>
            <person name="Henrissat B."/>
            <person name="Kuo A."/>
            <person name="Liang C."/>
            <person name="Lipzen A."/>
            <person name="Lutzoni F."/>
            <person name="Magnuson J."/>
            <person name="Mondo S."/>
            <person name="Nolan M."/>
            <person name="Ohm R."/>
            <person name="Pangilinan J."/>
            <person name="Park H.-J."/>
            <person name="Ramirez L."/>
            <person name="Alfaro M."/>
            <person name="Sun H."/>
            <person name="Tritt A."/>
            <person name="Yoshinaga Y."/>
            <person name="Zwiers L.-H."/>
            <person name="Turgeon B."/>
            <person name="Goodwin S."/>
            <person name="Spatafora J."/>
            <person name="Crous P."/>
            <person name="Grigoriev I."/>
        </authorList>
    </citation>
    <scope>NUCLEOTIDE SEQUENCE</scope>
    <source>
        <strain evidence="5">CBS 161.51</strain>
    </source>
</reference>
<evidence type="ECO:0000256" key="3">
    <source>
        <dbReference type="SAM" id="MobiDB-lite"/>
    </source>
</evidence>